<reference evidence="6" key="1">
    <citation type="submission" date="2023-06" db="EMBL/GenBank/DDBJ databases">
        <authorList>
            <consortium name="Lawrence Berkeley National Laboratory"/>
            <person name="Ahrendt S."/>
            <person name="Sahu N."/>
            <person name="Indic B."/>
            <person name="Wong-Bajracharya J."/>
            <person name="Merenyi Z."/>
            <person name="Ke H.-M."/>
            <person name="Monk M."/>
            <person name="Kocsube S."/>
            <person name="Drula E."/>
            <person name="Lipzen A."/>
            <person name="Balint B."/>
            <person name="Henrissat B."/>
            <person name="Andreopoulos B."/>
            <person name="Martin F.M."/>
            <person name="Harder C.B."/>
            <person name="Rigling D."/>
            <person name="Ford K.L."/>
            <person name="Foster G.D."/>
            <person name="Pangilinan J."/>
            <person name="Papanicolaou A."/>
            <person name="Barry K."/>
            <person name="LaButti K."/>
            <person name="Viragh M."/>
            <person name="Koriabine M."/>
            <person name="Yan M."/>
            <person name="Riley R."/>
            <person name="Champramary S."/>
            <person name="Plett K.L."/>
            <person name="Tsai I.J."/>
            <person name="Slot J."/>
            <person name="Sipos G."/>
            <person name="Plett J."/>
            <person name="Nagy L.G."/>
            <person name="Grigoriev I.V."/>
        </authorList>
    </citation>
    <scope>NUCLEOTIDE SEQUENCE</scope>
    <source>
        <strain evidence="6">HWK02</strain>
    </source>
</reference>
<keyword evidence="5" id="KW-1133">Transmembrane helix</keyword>
<evidence type="ECO:0000256" key="3">
    <source>
        <dbReference type="ARBA" id="ARBA00023277"/>
    </source>
</evidence>
<dbReference type="EMBL" id="JAUEPU010000001">
    <property type="protein sequence ID" value="KAK0505687.1"/>
    <property type="molecule type" value="Genomic_DNA"/>
</dbReference>
<dbReference type="Proteomes" id="UP001175228">
    <property type="component" value="Unassembled WGS sequence"/>
</dbReference>
<gene>
    <name evidence="6" type="ORF">EDD18DRAFT_1120265</name>
</gene>
<evidence type="ECO:0000256" key="2">
    <source>
        <dbReference type="ARBA" id="ARBA00023253"/>
    </source>
</evidence>
<dbReference type="PANTHER" id="PTHR13398:SF0">
    <property type="entry name" value="GDP-FUCOSE PROTEIN O-FUCOSYLTRANSFERASE 2"/>
    <property type="match status" value="1"/>
</dbReference>
<evidence type="ECO:0000256" key="1">
    <source>
        <dbReference type="ARBA" id="ARBA00022679"/>
    </source>
</evidence>
<dbReference type="InterPro" id="IPR045130">
    <property type="entry name" value="OFUT2-like"/>
</dbReference>
<dbReference type="AlphaFoldDB" id="A0AA39QMJ1"/>
<accession>A0AA39QMJ1</accession>
<feature type="region of interest" description="Disordered" evidence="4">
    <location>
        <begin position="61"/>
        <end position="82"/>
    </location>
</feature>
<keyword evidence="1" id="KW-0808">Transferase</keyword>
<organism evidence="6 7">
    <name type="scientific">Armillaria luteobubalina</name>
    <dbReference type="NCBI Taxonomy" id="153913"/>
    <lineage>
        <taxon>Eukaryota</taxon>
        <taxon>Fungi</taxon>
        <taxon>Dikarya</taxon>
        <taxon>Basidiomycota</taxon>
        <taxon>Agaricomycotina</taxon>
        <taxon>Agaricomycetes</taxon>
        <taxon>Agaricomycetidae</taxon>
        <taxon>Agaricales</taxon>
        <taxon>Marasmiineae</taxon>
        <taxon>Physalacriaceae</taxon>
        <taxon>Armillaria</taxon>
    </lineage>
</organism>
<sequence length="480" mass="54742">MNAKYSRARSESPVSDDSLDGAYRLGFKSRRRAYINAAVLLTFLSLMTLVSFSFWTASPTTSRTTEPSHDPSHDSSNLGTLQPDVLDPSNYVLGAPTEHFRDNLRPDVQYITSWISAGWTNDVMTYVNLIYLGMITDRVPVIPMFTPSHIGGSVPPIAFGDVFDVPRLRKALNKPIIEWRDVKDPGSNQLDNLGCWNVWESSQFYEPHPRGSPVLYHLGLDISYTKTPGWIKLYQDYEHDYATTFWALARFAYPETRNANLVTPLPSPATNVSLPPDEQMLCYDYLYYVCAQQSNEWELDFSPAWRFVAQYMHWVPSLERLASVYINRALGYEDDESTPPYISIHVRHYDFDRYCVDMPLTDCFASVPVIARRVQEVKDELMATKGLDIKHVVVTSDERNASWWQEVAEQGWFAPDHSRTKELLGDWYPVLIDAAIQSGGVGFVGTDRSTMSLLARRRVETWQNGVTRTVRWGHPGADDH</sequence>
<evidence type="ECO:0000313" key="6">
    <source>
        <dbReference type="EMBL" id="KAK0505687.1"/>
    </source>
</evidence>
<proteinExistence type="predicted"/>
<dbReference type="CDD" id="cd11296">
    <property type="entry name" value="O-FucT_like"/>
    <property type="match status" value="1"/>
</dbReference>
<evidence type="ECO:0000313" key="7">
    <source>
        <dbReference type="Proteomes" id="UP001175228"/>
    </source>
</evidence>
<evidence type="ECO:0000256" key="4">
    <source>
        <dbReference type="SAM" id="MobiDB-lite"/>
    </source>
</evidence>
<name>A0AA39QMJ1_9AGAR</name>
<dbReference type="GO" id="GO:0046922">
    <property type="term" value="F:peptide-O-fucosyltransferase activity"/>
    <property type="evidence" value="ECO:0007669"/>
    <property type="project" value="InterPro"/>
</dbReference>
<comment type="caution">
    <text evidence="6">The sequence shown here is derived from an EMBL/GenBank/DDBJ whole genome shotgun (WGS) entry which is preliminary data.</text>
</comment>
<feature type="transmembrane region" description="Helical" evidence="5">
    <location>
        <begin position="33"/>
        <end position="55"/>
    </location>
</feature>
<keyword evidence="5" id="KW-0812">Transmembrane</keyword>
<protein>
    <submittedName>
        <fullName evidence="6">Uncharacterized protein</fullName>
    </submittedName>
</protein>
<keyword evidence="2" id="KW-0294">Fucose metabolism</keyword>
<keyword evidence="7" id="KW-1185">Reference proteome</keyword>
<dbReference type="Gene3D" id="3.40.50.11350">
    <property type="match status" value="1"/>
</dbReference>
<dbReference type="PANTHER" id="PTHR13398">
    <property type="entry name" value="GDP-FUCOSE PROTEIN O-FUCOSYLTRANSFERASE 2"/>
    <property type="match status" value="1"/>
</dbReference>
<evidence type="ECO:0000256" key="5">
    <source>
        <dbReference type="SAM" id="Phobius"/>
    </source>
</evidence>
<keyword evidence="3" id="KW-0119">Carbohydrate metabolism</keyword>
<dbReference type="GO" id="GO:0006004">
    <property type="term" value="P:fucose metabolic process"/>
    <property type="evidence" value="ECO:0007669"/>
    <property type="project" value="UniProtKB-KW"/>
</dbReference>
<keyword evidence="5" id="KW-0472">Membrane</keyword>